<keyword evidence="1" id="KW-1015">Disulfide bond</keyword>
<dbReference type="PANTHER" id="PTHR48071:SF27">
    <property type="entry name" value="SCAVENGER RECEPTOR CYSTEINE-RICH TYPE 1 PROTEIN M130-LIKE"/>
    <property type="match status" value="1"/>
</dbReference>
<evidence type="ECO:0000256" key="1">
    <source>
        <dbReference type="ARBA" id="ARBA00023157"/>
    </source>
</evidence>
<dbReference type="GO" id="GO:0005886">
    <property type="term" value="C:plasma membrane"/>
    <property type="evidence" value="ECO:0007669"/>
    <property type="project" value="TreeGrafter"/>
</dbReference>
<dbReference type="InterPro" id="IPR001190">
    <property type="entry name" value="SRCR"/>
</dbReference>
<evidence type="ECO:0000256" key="2">
    <source>
        <dbReference type="PROSITE-ProRule" id="PRU00196"/>
    </source>
</evidence>
<dbReference type="PANTHER" id="PTHR48071">
    <property type="entry name" value="SRCR DOMAIN-CONTAINING PROTEIN"/>
    <property type="match status" value="1"/>
</dbReference>
<feature type="domain" description="SRCR" evidence="4">
    <location>
        <begin position="92"/>
        <end position="195"/>
    </location>
</feature>
<dbReference type="SMART" id="SM00202">
    <property type="entry name" value="SR"/>
    <property type="match status" value="1"/>
</dbReference>
<evidence type="ECO:0000256" key="3">
    <source>
        <dbReference type="SAM" id="MobiDB-lite"/>
    </source>
</evidence>
<dbReference type="PROSITE" id="PS50287">
    <property type="entry name" value="SRCR_2"/>
    <property type="match status" value="1"/>
</dbReference>
<evidence type="ECO:0000313" key="5">
    <source>
        <dbReference type="Ensembl" id="ENSAPLP00020000510.1"/>
    </source>
</evidence>
<feature type="region of interest" description="Disordered" evidence="3">
    <location>
        <begin position="1"/>
        <end position="67"/>
    </location>
</feature>
<dbReference type="GO" id="GO:0004252">
    <property type="term" value="F:serine-type endopeptidase activity"/>
    <property type="evidence" value="ECO:0007669"/>
    <property type="project" value="TreeGrafter"/>
</dbReference>
<reference evidence="5" key="3">
    <citation type="submission" date="2025-09" db="UniProtKB">
        <authorList>
            <consortium name="Ensembl"/>
        </authorList>
    </citation>
    <scope>IDENTIFICATION</scope>
</reference>
<dbReference type="Gene3D" id="3.10.250.10">
    <property type="entry name" value="SRCR-like domain"/>
    <property type="match status" value="1"/>
</dbReference>
<dbReference type="Proteomes" id="UP000694400">
    <property type="component" value="Chromosome 5"/>
</dbReference>
<evidence type="ECO:0000259" key="4">
    <source>
        <dbReference type="PROSITE" id="PS50287"/>
    </source>
</evidence>
<dbReference type="InterPro" id="IPR036772">
    <property type="entry name" value="SRCR-like_dom_sf"/>
</dbReference>
<dbReference type="FunFam" id="3.10.250.10:FF:000002">
    <property type="entry name" value="Scavenger receptor cysteine-rich type 1 protein M130"/>
    <property type="match status" value="1"/>
</dbReference>
<comment type="caution">
    <text evidence="2">Lacks conserved residue(s) required for the propagation of feature annotation.</text>
</comment>
<protein>
    <recommendedName>
        <fullName evidence="4">SRCR domain-containing protein</fullName>
    </recommendedName>
</protein>
<feature type="compositionally biased region" description="Gly residues" evidence="3">
    <location>
        <begin position="56"/>
        <end position="67"/>
    </location>
</feature>
<feature type="compositionally biased region" description="Gly residues" evidence="3">
    <location>
        <begin position="35"/>
        <end position="44"/>
    </location>
</feature>
<proteinExistence type="predicted"/>
<reference evidence="5" key="2">
    <citation type="submission" date="2025-08" db="UniProtKB">
        <authorList>
            <consortium name="Ensembl"/>
        </authorList>
    </citation>
    <scope>IDENTIFICATION</scope>
</reference>
<sequence length="253" mass="26086">MRCCREPPRAHPPQEPSSRGRVLPSGRRGRRLLGAAGGASGPGLGHRLPRPRGPQGRPGGVQGAGLWHGSGRPRCRPFWAPCWPSHAGSQRLRLAGGPGRCAGRVEVYSEGTWGTVCQDAWDLPDANVVCRQLGCGLALEAPGSERFGPGVGTLWPGAGGCSGTEAGAPSLWRCPSAPWHLQFCGPEGVAHIACDEDTEDTSGATSTAGSSCWHGGACPGGSARAHCPLPQHAAETAPSAHPHPWPNVTPGSL</sequence>
<accession>A0A8B9SFB9</accession>
<dbReference type="Ensembl" id="ENSAPLT00020000544.1">
    <property type="protein sequence ID" value="ENSAPLP00020000510.1"/>
    <property type="gene ID" value="ENSAPLG00020000411.1"/>
</dbReference>
<feature type="compositionally biased region" description="Low complexity" evidence="3">
    <location>
        <begin position="16"/>
        <end position="26"/>
    </location>
</feature>
<dbReference type="SUPFAM" id="SSF56487">
    <property type="entry name" value="SRCR-like"/>
    <property type="match status" value="1"/>
</dbReference>
<dbReference type="Pfam" id="PF00530">
    <property type="entry name" value="SRCR"/>
    <property type="match status" value="1"/>
</dbReference>
<dbReference type="PRINTS" id="PR00258">
    <property type="entry name" value="SPERACTRCPTR"/>
</dbReference>
<evidence type="ECO:0000313" key="6">
    <source>
        <dbReference type="Proteomes" id="UP000694400"/>
    </source>
</evidence>
<organism evidence="5 6">
    <name type="scientific">Anas platyrhynchos</name>
    <name type="common">Mallard</name>
    <name type="synonym">Anas boschas</name>
    <dbReference type="NCBI Taxonomy" id="8839"/>
    <lineage>
        <taxon>Eukaryota</taxon>
        <taxon>Metazoa</taxon>
        <taxon>Chordata</taxon>
        <taxon>Craniata</taxon>
        <taxon>Vertebrata</taxon>
        <taxon>Euteleostomi</taxon>
        <taxon>Archelosauria</taxon>
        <taxon>Archosauria</taxon>
        <taxon>Dinosauria</taxon>
        <taxon>Saurischia</taxon>
        <taxon>Theropoda</taxon>
        <taxon>Coelurosauria</taxon>
        <taxon>Aves</taxon>
        <taxon>Neognathae</taxon>
        <taxon>Galloanserae</taxon>
        <taxon>Anseriformes</taxon>
        <taxon>Anatidae</taxon>
        <taxon>Anatinae</taxon>
        <taxon>Anas</taxon>
    </lineage>
</organism>
<dbReference type="PROSITE" id="PS00420">
    <property type="entry name" value="SRCR_1"/>
    <property type="match status" value="1"/>
</dbReference>
<name>A0A8B9SFB9_ANAPL</name>
<dbReference type="AlphaFoldDB" id="A0A8B9SFB9"/>
<dbReference type="GO" id="GO:0031638">
    <property type="term" value="P:zymogen activation"/>
    <property type="evidence" value="ECO:0007669"/>
    <property type="project" value="TreeGrafter"/>
</dbReference>
<feature type="region of interest" description="Disordered" evidence="3">
    <location>
        <begin position="233"/>
        <end position="253"/>
    </location>
</feature>
<reference evidence="5" key="1">
    <citation type="submission" date="2019-08" db="EMBL/GenBank/DDBJ databases">
        <title>Three high-quality genomes provides insights into domestication of ducks.</title>
        <authorList>
            <person name="Hou Z.C."/>
            <person name="Zhu F."/>
            <person name="Yin Z.T."/>
            <person name="Zhang F."/>
        </authorList>
    </citation>
    <scope>NUCLEOTIDE SEQUENCE [LARGE SCALE GENOMIC DNA]</scope>
</reference>